<proteinExistence type="predicted"/>
<sequence>MITGWGSHHVDIAHWGMGTELTGPIEAEGKAEFPKKGLWNVHGPYHIEMKYANGVTMVIDDKYTNGIRFEGSEGWIFVSRGGEKTTASDPASAFGKALDASNPAILNSEFKSSDLRLPVSEDHHLNWLTSIKTRKPAVTTPEEAHRSTSACIIGWISMKLGRKLRFDPAKEKFINDDEANGMCSRVQRAPYGVNRLIKKA</sequence>
<feature type="domain" description="Gfo/Idh/MocA-like oxidoreductase bacterial type C-terminal" evidence="1">
    <location>
        <begin position="116"/>
        <end position="191"/>
    </location>
</feature>
<gene>
    <name evidence="2" type="ORF">SDC9_183610</name>
</gene>
<dbReference type="InterPro" id="IPR043906">
    <property type="entry name" value="Gfo/Idh/MocA_OxRdtase_bact_C"/>
</dbReference>
<organism evidence="2">
    <name type="scientific">bioreactor metagenome</name>
    <dbReference type="NCBI Taxonomy" id="1076179"/>
    <lineage>
        <taxon>unclassified sequences</taxon>
        <taxon>metagenomes</taxon>
        <taxon>ecological metagenomes</taxon>
    </lineage>
</organism>
<dbReference type="Gene3D" id="3.30.360.10">
    <property type="entry name" value="Dihydrodipicolinate Reductase, domain 2"/>
    <property type="match status" value="1"/>
</dbReference>
<dbReference type="AlphaFoldDB" id="A0A645HAP8"/>
<protein>
    <recommendedName>
        <fullName evidence="1">Gfo/Idh/MocA-like oxidoreductase bacterial type C-terminal domain-containing protein</fullName>
    </recommendedName>
</protein>
<dbReference type="EMBL" id="VSSQ01090053">
    <property type="protein sequence ID" value="MPN36105.1"/>
    <property type="molecule type" value="Genomic_DNA"/>
</dbReference>
<comment type="caution">
    <text evidence="2">The sequence shown here is derived from an EMBL/GenBank/DDBJ whole genome shotgun (WGS) entry which is preliminary data.</text>
</comment>
<dbReference type="Pfam" id="PF19051">
    <property type="entry name" value="GFO_IDH_MocA_C2"/>
    <property type="match status" value="1"/>
</dbReference>
<accession>A0A645HAP8</accession>
<reference evidence="2" key="1">
    <citation type="submission" date="2019-08" db="EMBL/GenBank/DDBJ databases">
        <authorList>
            <person name="Kucharzyk K."/>
            <person name="Murdoch R.W."/>
            <person name="Higgins S."/>
            <person name="Loffler F."/>
        </authorList>
    </citation>
    <scope>NUCLEOTIDE SEQUENCE</scope>
</reference>
<name>A0A645HAP8_9ZZZZ</name>
<dbReference type="SUPFAM" id="SSF55347">
    <property type="entry name" value="Glyceraldehyde-3-phosphate dehydrogenase-like, C-terminal domain"/>
    <property type="match status" value="1"/>
</dbReference>
<evidence type="ECO:0000313" key="2">
    <source>
        <dbReference type="EMBL" id="MPN36105.1"/>
    </source>
</evidence>
<evidence type="ECO:0000259" key="1">
    <source>
        <dbReference type="Pfam" id="PF19051"/>
    </source>
</evidence>